<dbReference type="GeneID" id="20525093"/>
<evidence type="ECO:0000256" key="5">
    <source>
        <dbReference type="ARBA" id="ARBA00023187"/>
    </source>
</evidence>
<feature type="region of interest" description="Disordered" evidence="6">
    <location>
        <begin position="679"/>
        <end position="708"/>
    </location>
</feature>
<feature type="region of interest" description="Disordered" evidence="6">
    <location>
        <begin position="148"/>
        <end position="188"/>
    </location>
</feature>
<feature type="region of interest" description="Disordered" evidence="6">
    <location>
        <begin position="63"/>
        <end position="131"/>
    </location>
</feature>
<feature type="compositionally biased region" description="Low complexity" evidence="6">
    <location>
        <begin position="117"/>
        <end position="131"/>
    </location>
</feature>
<keyword evidence="3" id="KW-0677">Repeat</keyword>
<dbReference type="STRING" id="691883.A0A058ZEJ2"/>
<keyword evidence="8" id="KW-1185">Reference proteome</keyword>
<feature type="compositionally biased region" description="Acidic residues" evidence="6">
    <location>
        <begin position="89"/>
        <end position="101"/>
    </location>
</feature>
<accession>A0A058ZEJ2</accession>
<feature type="compositionally biased region" description="Basic and acidic residues" evidence="6">
    <location>
        <begin position="637"/>
        <end position="649"/>
    </location>
</feature>
<dbReference type="GO" id="GO:0005684">
    <property type="term" value="C:U2-type spliceosomal complex"/>
    <property type="evidence" value="ECO:0007669"/>
    <property type="project" value="TreeGrafter"/>
</dbReference>
<evidence type="ECO:0000313" key="7">
    <source>
        <dbReference type="EMBL" id="KCV72789.1"/>
    </source>
</evidence>
<feature type="compositionally biased region" description="Acidic residues" evidence="6">
    <location>
        <begin position="315"/>
        <end position="324"/>
    </location>
</feature>
<feature type="region of interest" description="Disordered" evidence="6">
    <location>
        <begin position="585"/>
        <end position="658"/>
    </location>
</feature>
<dbReference type="OrthoDB" id="10258585at2759"/>
<feature type="compositionally biased region" description="Basic and acidic residues" evidence="6">
    <location>
        <begin position="102"/>
        <end position="112"/>
    </location>
</feature>
<keyword evidence="5" id="KW-0508">mRNA splicing</keyword>
<evidence type="ECO:0000256" key="6">
    <source>
        <dbReference type="SAM" id="MobiDB-lite"/>
    </source>
</evidence>
<dbReference type="InterPro" id="IPR034393">
    <property type="entry name" value="TatSF1-like"/>
</dbReference>
<dbReference type="InterPro" id="IPR035979">
    <property type="entry name" value="RBD_domain_sf"/>
</dbReference>
<protein>
    <recommendedName>
        <fullName evidence="9">RRM domain-containing protein</fullName>
    </recommendedName>
</protein>
<gene>
    <name evidence="7" type="ORF">H696_00368</name>
</gene>
<feature type="compositionally biased region" description="Polar residues" evidence="6">
    <location>
        <begin position="63"/>
        <end position="76"/>
    </location>
</feature>
<feature type="compositionally biased region" description="Basic and acidic residues" evidence="6">
    <location>
        <begin position="429"/>
        <end position="439"/>
    </location>
</feature>
<comment type="similarity">
    <text evidence="1">Belongs to the HTATSF1 family.</text>
</comment>
<evidence type="ECO:0000256" key="1">
    <source>
        <dbReference type="ARBA" id="ARBA00007747"/>
    </source>
</evidence>
<dbReference type="GO" id="GO:0000398">
    <property type="term" value="P:mRNA splicing, via spliceosome"/>
    <property type="evidence" value="ECO:0007669"/>
    <property type="project" value="UniProtKB-ARBA"/>
</dbReference>
<proteinExistence type="inferred from homology"/>
<dbReference type="GO" id="GO:0003723">
    <property type="term" value="F:RNA binding"/>
    <property type="evidence" value="ECO:0007669"/>
    <property type="project" value="UniProtKB-KW"/>
</dbReference>
<dbReference type="FunFam" id="3.30.70.330:FF:000105">
    <property type="entry name" value="HIV Tat-specific factor 1 homolog"/>
    <property type="match status" value="1"/>
</dbReference>
<evidence type="ECO:0000313" key="8">
    <source>
        <dbReference type="Proteomes" id="UP000030693"/>
    </source>
</evidence>
<feature type="region of interest" description="Disordered" evidence="6">
    <location>
        <begin position="397"/>
        <end position="439"/>
    </location>
</feature>
<dbReference type="PANTHER" id="PTHR15608">
    <property type="entry name" value="SPLICING FACTOR U2AF-ASSOCIATED PROTEIN 2"/>
    <property type="match status" value="1"/>
</dbReference>
<dbReference type="SUPFAM" id="SSF54928">
    <property type="entry name" value="RNA-binding domain, RBD"/>
    <property type="match status" value="2"/>
</dbReference>
<dbReference type="CDD" id="cd12285">
    <property type="entry name" value="RRM3_RBM39_like"/>
    <property type="match status" value="1"/>
</dbReference>
<name>A0A058ZEJ2_FONAL</name>
<dbReference type="Proteomes" id="UP000030693">
    <property type="component" value="Unassembled WGS sequence"/>
</dbReference>
<feature type="region of interest" description="Disordered" evidence="6">
    <location>
        <begin position="314"/>
        <end position="334"/>
    </location>
</feature>
<dbReference type="RefSeq" id="XP_009492490.1">
    <property type="nucleotide sequence ID" value="XM_009494215.1"/>
</dbReference>
<dbReference type="PANTHER" id="PTHR15608:SF0">
    <property type="entry name" value="HIV TAT-SPECIFIC FACTOR 1"/>
    <property type="match status" value="1"/>
</dbReference>
<evidence type="ECO:0008006" key="9">
    <source>
        <dbReference type="Google" id="ProtNLM"/>
    </source>
</evidence>
<evidence type="ECO:0000256" key="3">
    <source>
        <dbReference type="ARBA" id="ARBA00022737"/>
    </source>
</evidence>
<dbReference type="InterPro" id="IPR012677">
    <property type="entry name" value="Nucleotide-bd_a/b_plait_sf"/>
</dbReference>
<keyword evidence="2" id="KW-0507">mRNA processing</keyword>
<reference evidence="7" key="1">
    <citation type="submission" date="2013-04" db="EMBL/GenBank/DDBJ databases">
        <title>The Genome Sequence of Fonticula alba ATCC 38817.</title>
        <authorList>
            <consortium name="The Broad Institute Genomics Platform"/>
            <person name="Russ C."/>
            <person name="Cuomo C."/>
            <person name="Burger G."/>
            <person name="Gray M.W."/>
            <person name="Holland P.W.H."/>
            <person name="King N."/>
            <person name="Lang F.B.F."/>
            <person name="Roger A.J."/>
            <person name="Ruiz-Trillo I."/>
            <person name="Brown M."/>
            <person name="Walker B."/>
            <person name="Young S."/>
            <person name="Zeng Q."/>
            <person name="Gargeya S."/>
            <person name="Fitzgerald M."/>
            <person name="Haas B."/>
            <person name="Abouelleil A."/>
            <person name="Allen A.W."/>
            <person name="Alvarado L."/>
            <person name="Arachchi H.M."/>
            <person name="Berlin A.M."/>
            <person name="Chapman S.B."/>
            <person name="Gainer-Dewar J."/>
            <person name="Goldberg J."/>
            <person name="Griggs A."/>
            <person name="Gujja S."/>
            <person name="Hansen M."/>
            <person name="Howarth C."/>
            <person name="Imamovic A."/>
            <person name="Ireland A."/>
            <person name="Larimer J."/>
            <person name="McCowan C."/>
            <person name="Murphy C."/>
            <person name="Pearson M."/>
            <person name="Poon T.W."/>
            <person name="Priest M."/>
            <person name="Roberts A."/>
            <person name="Saif S."/>
            <person name="Shea T."/>
            <person name="Sisk P."/>
            <person name="Sykes S."/>
            <person name="Wortman J."/>
            <person name="Nusbaum C."/>
            <person name="Birren B."/>
        </authorList>
    </citation>
    <scope>NUCLEOTIDE SEQUENCE [LARGE SCALE GENOMIC DNA]</scope>
    <source>
        <strain evidence="7">ATCC 38817</strain>
    </source>
</reference>
<feature type="region of interest" description="Disordered" evidence="6">
    <location>
        <begin position="1"/>
        <end position="33"/>
    </location>
</feature>
<evidence type="ECO:0000256" key="4">
    <source>
        <dbReference type="ARBA" id="ARBA00022884"/>
    </source>
</evidence>
<dbReference type="eggNOG" id="KOG1548">
    <property type="taxonomic scope" value="Eukaryota"/>
</dbReference>
<dbReference type="Gene3D" id="3.30.70.330">
    <property type="match status" value="3"/>
</dbReference>
<sequence length="722" mass="77266">MDPSADGFDDLLRELEMNSGTPAAPGATQPNDDGAVLDLFAQLDAAPGGQLIVPPALVGQASSSVLSAGPQPSGSVLSAGPQPGSPGDQAEDDDEEEDEDPELARELERMIEQQRQAAAAGATDAESADAVAAVDATAPAANVAGLARAAAEDAPGGAIPSEEPATSGPNGPGDGDDEAAAANWLGQHQLDSELDARMRAAAEAALAAVQASMAPAEDAFVAPAAPGGLAAPQAPAPGPSPAEVAAPPPDKAKRSRPNDQQPAQKRERVLYVSGLPPDVSLVEVADTFSRYGILDVDAEEIAAHIRRVATGGIYDSDDEEDTQDPSDPSRYWELSRGPRPLVRFYRDEAGQLKGDGTVAYFRPESVPLAIDMLDGFPLRPDRPPGQNFPLSVRRAVFSPQSGDKSREPAAKRSRQQASRPAGADAPELSAKEQEKARREELKRRMMTRAKYEFLEGRLNWDSERDAAARANADCRLVYLENMFTKQEIEEDVGLLVDLKEDILEECETFGVVTSITIYDLHPKGACTIRFEQPESAAECGACTIRFEQPESAAECVRALNGRFFGGRTVKAVLFNGRLRRLAKYRSAADQDPAPEEPETGGGPGSSLADPFGGSDDSDDEDYARHMAAVMASSRNGPGRDRSTGHRRQEDEDDDFDDFYLNFGKNQAVDDYARHMAAVMASSRNGPGRDRSTGHRRQEDEDDDFDDFYLNFGKNQAVDVSDD</sequence>
<dbReference type="EMBL" id="KB932201">
    <property type="protein sequence ID" value="KCV72789.1"/>
    <property type="molecule type" value="Genomic_DNA"/>
</dbReference>
<evidence type="ECO:0000256" key="2">
    <source>
        <dbReference type="ARBA" id="ARBA00022664"/>
    </source>
</evidence>
<dbReference type="GO" id="GO:0005686">
    <property type="term" value="C:U2 snRNP"/>
    <property type="evidence" value="ECO:0007669"/>
    <property type="project" value="TreeGrafter"/>
</dbReference>
<keyword evidence="4" id="KW-0694">RNA-binding</keyword>
<dbReference type="AlphaFoldDB" id="A0A058ZEJ2"/>
<organism evidence="7">
    <name type="scientific">Fonticula alba</name>
    <name type="common">Slime mold</name>
    <dbReference type="NCBI Taxonomy" id="691883"/>
    <lineage>
        <taxon>Eukaryota</taxon>
        <taxon>Rotosphaerida</taxon>
        <taxon>Fonticulaceae</taxon>
        <taxon>Fonticula</taxon>
    </lineage>
</organism>
<feature type="region of interest" description="Disordered" evidence="6">
    <location>
        <begin position="230"/>
        <end position="267"/>
    </location>
</feature>
<feature type="compositionally biased region" description="Basic and acidic residues" evidence="6">
    <location>
        <begin position="686"/>
        <end position="698"/>
    </location>
</feature>
<feature type="compositionally biased region" description="Low complexity" evidence="6">
    <location>
        <begin position="148"/>
        <end position="158"/>
    </location>
</feature>